<dbReference type="InterPro" id="IPR032675">
    <property type="entry name" value="LRR_dom_sf"/>
</dbReference>
<evidence type="ECO:0000313" key="3">
    <source>
        <dbReference type="Proteomes" id="UP000799439"/>
    </source>
</evidence>
<dbReference type="Gene3D" id="3.80.10.10">
    <property type="entry name" value="Ribonuclease Inhibitor"/>
    <property type="match status" value="1"/>
</dbReference>
<protein>
    <recommendedName>
        <fullName evidence="1">F-box domain-containing protein</fullName>
    </recommendedName>
</protein>
<dbReference type="EMBL" id="ML996081">
    <property type="protein sequence ID" value="KAF2158196.1"/>
    <property type="molecule type" value="Genomic_DNA"/>
</dbReference>
<dbReference type="Proteomes" id="UP000799439">
    <property type="component" value="Unassembled WGS sequence"/>
</dbReference>
<name>A0A9P4JB20_9PEZI</name>
<evidence type="ECO:0000313" key="2">
    <source>
        <dbReference type="EMBL" id="KAF2158196.1"/>
    </source>
</evidence>
<dbReference type="AlphaFoldDB" id="A0A9P4JB20"/>
<reference evidence="2" key="1">
    <citation type="journal article" date="2020" name="Stud. Mycol.">
        <title>101 Dothideomycetes genomes: a test case for predicting lifestyles and emergence of pathogens.</title>
        <authorList>
            <person name="Haridas S."/>
            <person name="Albert R."/>
            <person name="Binder M."/>
            <person name="Bloem J."/>
            <person name="Labutti K."/>
            <person name="Salamov A."/>
            <person name="Andreopoulos B."/>
            <person name="Baker S."/>
            <person name="Barry K."/>
            <person name="Bills G."/>
            <person name="Bluhm B."/>
            <person name="Cannon C."/>
            <person name="Castanera R."/>
            <person name="Culley D."/>
            <person name="Daum C."/>
            <person name="Ezra D."/>
            <person name="Gonzalez J."/>
            <person name="Henrissat B."/>
            <person name="Kuo A."/>
            <person name="Liang C."/>
            <person name="Lipzen A."/>
            <person name="Lutzoni F."/>
            <person name="Magnuson J."/>
            <person name="Mondo S."/>
            <person name="Nolan M."/>
            <person name="Ohm R."/>
            <person name="Pangilinan J."/>
            <person name="Park H.-J."/>
            <person name="Ramirez L."/>
            <person name="Alfaro M."/>
            <person name="Sun H."/>
            <person name="Tritt A."/>
            <person name="Yoshinaga Y."/>
            <person name="Zwiers L.-H."/>
            <person name="Turgeon B."/>
            <person name="Goodwin S."/>
            <person name="Spatafora J."/>
            <person name="Crous P."/>
            <person name="Grigoriev I."/>
        </authorList>
    </citation>
    <scope>NUCLEOTIDE SEQUENCE</scope>
    <source>
        <strain evidence="2">CBS 260.36</strain>
    </source>
</reference>
<dbReference type="InterPro" id="IPR036047">
    <property type="entry name" value="F-box-like_dom_sf"/>
</dbReference>
<dbReference type="InterPro" id="IPR001810">
    <property type="entry name" value="F-box_dom"/>
</dbReference>
<evidence type="ECO:0000259" key="1">
    <source>
        <dbReference type="Pfam" id="PF12937"/>
    </source>
</evidence>
<comment type="caution">
    <text evidence="2">The sequence shown here is derived from an EMBL/GenBank/DDBJ whole genome shotgun (WGS) entry which is preliminary data.</text>
</comment>
<keyword evidence="3" id="KW-1185">Reference proteome</keyword>
<accession>A0A9P4JB20</accession>
<dbReference type="Gene3D" id="1.20.1280.50">
    <property type="match status" value="1"/>
</dbReference>
<proteinExistence type="predicted"/>
<dbReference type="Pfam" id="PF12937">
    <property type="entry name" value="F-box-like"/>
    <property type="match status" value="1"/>
</dbReference>
<organism evidence="2 3">
    <name type="scientific">Myriangium duriaei CBS 260.36</name>
    <dbReference type="NCBI Taxonomy" id="1168546"/>
    <lineage>
        <taxon>Eukaryota</taxon>
        <taxon>Fungi</taxon>
        <taxon>Dikarya</taxon>
        <taxon>Ascomycota</taxon>
        <taxon>Pezizomycotina</taxon>
        <taxon>Dothideomycetes</taxon>
        <taxon>Dothideomycetidae</taxon>
        <taxon>Myriangiales</taxon>
        <taxon>Myriangiaceae</taxon>
        <taxon>Myriangium</taxon>
    </lineage>
</organism>
<dbReference type="OrthoDB" id="2305901at2759"/>
<dbReference type="SUPFAM" id="SSF52047">
    <property type="entry name" value="RNI-like"/>
    <property type="match status" value="1"/>
</dbReference>
<dbReference type="SUPFAM" id="SSF81383">
    <property type="entry name" value="F-box domain"/>
    <property type="match status" value="1"/>
</dbReference>
<feature type="domain" description="F-box" evidence="1">
    <location>
        <begin position="2"/>
        <end position="43"/>
    </location>
</feature>
<sequence length="437" mass="49752">MSMPPELILMVLQHLEDDENSLVQAARVNKLWRSFALDVLWTRNRDPDRFSLLRVNPQVRQSLADRIRYLAIPPSRLHEYREVNLPNLRELVIIGIFDNDQYESLAADVERLLQPRLRLLTLEGPLMCGDILAMARRRCPDLRTLTINDSGEPGFLELLLSFERLESLLFGATSSLTPQHLQQLLALDRLRELSLGFFSFQSQDIQRFLAESTAPFLKLTVLNLAADSASVISMLRNTPNLRGLVLDGQDDWARVLPELSIVPDLRALHITFPVSAPLQLPDLIPLHRLPRLQTLVLHCPTPPAITTPPPSYEEELTVFSGFRNMIYMQLTGPISISSAGLIALGLSSRKIKRIEIPGVYDVRRFARYDFPLFPCLEELEVANLVSYSTNVDVSHPEVQASRELLKKHMPRIHTFYHPEDIKSFAAYVLDVEAWVET</sequence>
<gene>
    <name evidence="2" type="ORF">K461DRAFT_290443</name>
</gene>